<evidence type="ECO:0000313" key="2">
    <source>
        <dbReference type="EMBL" id="KAK1403768.1"/>
    </source>
</evidence>
<keyword evidence="3" id="KW-1185">Reference proteome</keyword>
<evidence type="ECO:0000256" key="1">
    <source>
        <dbReference type="SAM" id="MobiDB-lite"/>
    </source>
</evidence>
<evidence type="ECO:0008006" key="4">
    <source>
        <dbReference type="Google" id="ProtNLM"/>
    </source>
</evidence>
<protein>
    <recommendedName>
        <fullName evidence="4">RIN4 pathogenic type III effector avirulence factor Avr cleavage site domain-containing protein</fullName>
    </recommendedName>
</protein>
<dbReference type="EMBL" id="JAUIZM010000001">
    <property type="protein sequence ID" value="KAK1403768.1"/>
    <property type="molecule type" value="Genomic_DNA"/>
</dbReference>
<dbReference type="PANTHER" id="PTHR33882">
    <property type="entry name" value="PATHOGENIC TYPE III EFFECTOR AVIRULENCE FACTOR AVR AVRRPT-CLEAVAGE: CLEAVAGE SITE PROTEIN"/>
    <property type="match status" value="1"/>
</dbReference>
<gene>
    <name evidence="2" type="ORF">POM88_003373</name>
</gene>
<dbReference type="Proteomes" id="UP001237642">
    <property type="component" value="Unassembled WGS sequence"/>
</dbReference>
<feature type="compositionally biased region" description="Polar residues" evidence="1">
    <location>
        <begin position="61"/>
        <end position="71"/>
    </location>
</feature>
<feature type="compositionally biased region" description="Polar residues" evidence="1">
    <location>
        <begin position="105"/>
        <end position="127"/>
    </location>
</feature>
<reference evidence="2" key="1">
    <citation type="submission" date="2023-02" db="EMBL/GenBank/DDBJ databases">
        <title>Genome of toxic invasive species Heracleum sosnowskyi carries increased number of genes despite the absence of recent whole-genome duplications.</title>
        <authorList>
            <person name="Schelkunov M."/>
            <person name="Shtratnikova V."/>
            <person name="Makarenko M."/>
            <person name="Klepikova A."/>
            <person name="Omelchenko D."/>
            <person name="Novikova G."/>
            <person name="Obukhova E."/>
            <person name="Bogdanov V."/>
            <person name="Penin A."/>
            <person name="Logacheva M."/>
        </authorList>
    </citation>
    <scope>NUCLEOTIDE SEQUENCE</scope>
    <source>
        <strain evidence="2">Hsosn_3</strain>
        <tissue evidence="2">Leaf</tissue>
    </source>
</reference>
<organism evidence="2 3">
    <name type="scientific">Heracleum sosnowskyi</name>
    <dbReference type="NCBI Taxonomy" id="360622"/>
    <lineage>
        <taxon>Eukaryota</taxon>
        <taxon>Viridiplantae</taxon>
        <taxon>Streptophyta</taxon>
        <taxon>Embryophyta</taxon>
        <taxon>Tracheophyta</taxon>
        <taxon>Spermatophyta</taxon>
        <taxon>Magnoliopsida</taxon>
        <taxon>eudicotyledons</taxon>
        <taxon>Gunneridae</taxon>
        <taxon>Pentapetalae</taxon>
        <taxon>asterids</taxon>
        <taxon>campanulids</taxon>
        <taxon>Apiales</taxon>
        <taxon>Apiaceae</taxon>
        <taxon>Apioideae</taxon>
        <taxon>apioid superclade</taxon>
        <taxon>Tordylieae</taxon>
        <taxon>Tordyliinae</taxon>
        <taxon>Heracleum</taxon>
    </lineage>
</organism>
<comment type="caution">
    <text evidence="2">The sequence shown here is derived from an EMBL/GenBank/DDBJ whole genome shotgun (WGS) entry which is preliminary data.</text>
</comment>
<feature type="region of interest" description="Disordered" evidence="1">
    <location>
        <begin position="35"/>
        <end position="127"/>
    </location>
</feature>
<dbReference type="PANTHER" id="PTHR33882:SF2">
    <property type="entry name" value="EXPRESSED PROTEIN"/>
    <property type="match status" value="1"/>
</dbReference>
<dbReference type="AlphaFoldDB" id="A0AAD8JIJ0"/>
<name>A0AAD8JIJ0_9APIA</name>
<accession>A0AAD8JIJ0</accession>
<feature type="compositionally biased region" description="Basic and acidic residues" evidence="1">
    <location>
        <begin position="37"/>
        <end position="48"/>
    </location>
</feature>
<evidence type="ECO:0000313" key="3">
    <source>
        <dbReference type="Proteomes" id="UP001237642"/>
    </source>
</evidence>
<reference evidence="2" key="2">
    <citation type="submission" date="2023-05" db="EMBL/GenBank/DDBJ databases">
        <authorList>
            <person name="Schelkunov M.I."/>
        </authorList>
    </citation>
    <scope>NUCLEOTIDE SEQUENCE</scope>
    <source>
        <strain evidence="2">Hsosn_3</strain>
        <tissue evidence="2">Leaf</tissue>
    </source>
</reference>
<sequence length="140" mass="15229">MEHRRQKHETWVSVPQFGGWDLRGVVPGYGAEFSEISETRKQNKRDATRASVGTEAGLSLYITSSKPNQAKPSGGVSSGLKSETANPKPRGGVSSPLNIEPTKARPSSTVSSRSKNKPRTTVSRQRSSSIFSYFNCCTKP</sequence>
<proteinExistence type="predicted"/>